<dbReference type="UniPathway" id="UPA00378"/>
<comment type="pathway">
    <text evidence="2">Protein modification; protein glycosylation.</text>
</comment>
<proteinExistence type="predicted"/>
<keyword evidence="8" id="KW-1133">Transmembrane helix</keyword>
<keyword evidence="7" id="KW-0256">Endoplasmic reticulum</keyword>
<dbReference type="EC" id="2.4.1.257" evidence="3"/>
<gene>
    <name evidence="17" type="ORF">A2115_01430</name>
</gene>
<dbReference type="EMBL" id="MGFJ01000028">
    <property type="protein sequence ID" value="OGM02154.1"/>
    <property type="molecule type" value="Genomic_DNA"/>
</dbReference>
<evidence type="ECO:0000256" key="1">
    <source>
        <dbReference type="ARBA" id="ARBA00004586"/>
    </source>
</evidence>
<dbReference type="InterPro" id="IPR027054">
    <property type="entry name" value="ALG2"/>
</dbReference>
<evidence type="ECO:0000313" key="17">
    <source>
        <dbReference type="EMBL" id="OGM02154.1"/>
    </source>
</evidence>
<organism evidence="17 18">
    <name type="scientific">Candidatus Woesebacteria bacterium GWA1_41_8</name>
    <dbReference type="NCBI Taxonomy" id="1802471"/>
    <lineage>
        <taxon>Bacteria</taxon>
        <taxon>Candidatus Woeseibacteriota</taxon>
    </lineage>
</organism>
<dbReference type="InterPro" id="IPR028098">
    <property type="entry name" value="Glyco_trans_4-like_N"/>
</dbReference>
<dbReference type="Pfam" id="PF00534">
    <property type="entry name" value="Glycos_transf_1"/>
    <property type="match status" value="1"/>
</dbReference>
<dbReference type="GO" id="GO:0004378">
    <property type="term" value="F:GDP-Man:Man(1)GlcNAc(2)-PP-Dol alpha-1,3-mannosyltransferase activity"/>
    <property type="evidence" value="ECO:0007669"/>
    <property type="project" value="UniProtKB-EC"/>
</dbReference>
<evidence type="ECO:0000256" key="12">
    <source>
        <dbReference type="ARBA" id="ARBA00032874"/>
    </source>
</evidence>
<evidence type="ECO:0000256" key="5">
    <source>
        <dbReference type="ARBA" id="ARBA00022679"/>
    </source>
</evidence>
<evidence type="ECO:0000256" key="14">
    <source>
        <dbReference type="ARBA" id="ARBA00045104"/>
    </source>
</evidence>
<evidence type="ECO:0000256" key="9">
    <source>
        <dbReference type="ARBA" id="ARBA00023136"/>
    </source>
</evidence>
<comment type="subcellular location">
    <subcellularLocation>
        <location evidence="1">Endoplasmic reticulum membrane</location>
    </subcellularLocation>
</comment>
<evidence type="ECO:0000256" key="3">
    <source>
        <dbReference type="ARBA" id="ARBA00011969"/>
    </source>
</evidence>
<evidence type="ECO:0000259" key="16">
    <source>
        <dbReference type="Pfam" id="PF13439"/>
    </source>
</evidence>
<comment type="catalytic activity">
    <reaction evidence="13">
        <text>a beta-D-Man-(1-&gt;4)-beta-D-GlcNAc-(1-&gt;4)-alpha-D-GlcNAc-diphospho-di-trans,poly-cis-dolichol + GDP-alpha-D-mannose = an alpha-D-Man-(1-&gt;3)-beta-D-Man-(1-&gt;4)-beta-D-GlcNAc-(1-&gt;4)-alpha-D-GlcNAc-diphospho-di-trans,poly-cis-dolichol + GDP + H(+)</text>
        <dbReference type="Rhea" id="RHEA:29515"/>
        <dbReference type="Rhea" id="RHEA-COMP:19511"/>
        <dbReference type="Rhea" id="RHEA-COMP:19513"/>
        <dbReference type="ChEBI" id="CHEBI:15378"/>
        <dbReference type="ChEBI" id="CHEBI:57527"/>
        <dbReference type="ChEBI" id="CHEBI:58189"/>
        <dbReference type="ChEBI" id="CHEBI:58472"/>
        <dbReference type="ChEBI" id="CHEBI:132510"/>
        <dbReference type="EC" id="2.4.1.132"/>
    </reaction>
    <physiologicalReaction direction="left-to-right" evidence="13">
        <dbReference type="Rhea" id="RHEA:29516"/>
    </physiologicalReaction>
</comment>
<accession>A0A1F7WH48</accession>
<comment type="caution">
    <text evidence="17">The sequence shown here is derived from an EMBL/GenBank/DDBJ whole genome shotgun (WGS) entry which is preliminary data.</text>
</comment>
<comment type="catalytic activity">
    <reaction evidence="14">
        <text>an alpha-D-Man-(1-&gt;3)-beta-D-Man-(1-&gt;4)-beta-D-GlcNAc-(1-&gt;4)-alpha-D-GlcNAc-diphospho-di-trans,poly-cis-dolichol + GDP-alpha-D-mannose = an alpha-D-Man-(1-&gt;3)-[alpha-D-Man-(1-&gt;6)]-beta-D-Man-(1-&gt;4)-beta-D-GlcNAc-(1-&gt;4)-alpha-D-GlcNAc-diphospho-di-trans,poly-cis-dolichol + GDP + H(+)</text>
        <dbReference type="Rhea" id="RHEA:29519"/>
        <dbReference type="Rhea" id="RHEA-COMP:19513"/>
        <dbReference type="Rhea" id="RHEA-COMP:19515"/>
        <dbReference type="ChEBI" id="CHEBI:15378"/>
        <dbReference type="ChEBI" id="CHEBI:57527"/>
        <dbReference type="ChEBI" id="CHEBI:58189"/>
        <dbReference type="ChEBI" id="CHEBI:132510"/>
        <dbReference type="ChEBI" id="CHEBI:132511"/>
        <dbReference type="EC" id="2.4.1.257"/>
    </reaction>
    <physiologicalReaction direction="left-to-right" evidence="14">
        <dbReference type="Rhea" id="RHEA:29520"/>
    </physiologicalReaction>
</comment>
<dbReference type="AlphaFoldDB" id="A0A1F7WH48"/>
<protein>
    <recommendedName>
        <fullName evidence="10">GDP-Man:Man(1)GlcNAc(2)-PP-Dol alpha-1,3-mannosyltransferase</fullName>
        <ecNumber evidence="4">2.4.1.132</ecNumber>
        <ecNumber evidence="3">2.4.1.257</ecNumber>
    </recommendedName>
    <alternativeName>
        <fullName evidence="12">GDP-Man:Man(1)GlcNAc(2)-PP-dolichol mannosyltransferase</fullName>
    </alternativeName>
    <alternativeName>
        <fullName evidence="11">GDP-Man:Man(2)GlcNAc(2)-PP-Dol alpha-1,6-mannosyltransferase</fullName>
    </alternativeName>
</protein>
<dbReference type="PANTHER" id="PTHR45918">
    <property type="entry name" value="ALPHA-1,3/1,6-MANNOSYLTRANSFERASE ALG2"/>
    <property type="match status" value="1"/>
</dbReference>
<evidence type="ECO:0000256" key="8">
    <source>
        <dbReference type="ARBA" id="ARBA00022989"/>
    </source>
</evidence>
<dbReference type="InterPro" id="IPR001296">
    <property type="entry name" value="Glyco_trans_1"/>
</dbReference>
<dbReference type="EC" id="2.4.1.132" evidence="4"/>
<dbReference type="CDD" id="cd03801">
    <property type="entry name" value="GT4_PimA-like"/>
    <property type="match status" value="1"/>
</dbReference>
<evidence type="ECO:0000256" key="4">
    <source>
        <dbReference type="ARBA" id="ARBA00012649"/>
    </source>
</evidence>
<dbReference type="SUPFAM" id="SSF53756">
    <property type="entry name" value="UDP-Glycosyltransferase/glycogen phosphorylase"/>
    <property type="match status" value="1"/>
</dbReference>
<dbReference type="STRING" id="1802471.A2115_01430"/>
<evidence type="ECO:0000256" key="10">
    <source>
        <dbReference type="ARBA" id="ARBA00032047"/>
    </source>
</evidence>
<dbReference type="GO" id="GO:0102704">
    <property type="term" value="F:GDP-Man:Man(2)GlcNAc(2)-PP-Dol alpha-1,6-mannosyltransferase activity"/>
    <property type="evidence" value="ECO:0007669"/>
    <property type="project" value="UniProtKB-EC"/>
</dbReference>
<name>A0A1F7WH48_9BACT</name>
<evidence type="ECO:0000256" key="7">
    <source>
        <dbReference type="ARBA" id="ARBA00022824"/>
    </source>
</evidence>
<sequence>MKKRTKKIVIFHCGFIYSGGGERIVLEETKGLKKRGYEVYVYAPTLDRSKCFPEFLKEVEVKTFLPTFIDWLPLRNALRMVASSLLAPLFALRFRNVDLFIGANQPGAWIAFCIARVLKKPYIVYLNQPNRLLYPRPVDKEFGWYTTVKDYQFLFRLIQPIKPLISIPDRISITHAHKVLVNGGYIGNIIENIYGKFVIEASAGSYFYSKKDLVLDPEEIYSGSIEIGKRIIKKPYLLITNRHDPQKRFDYVISALKVILKTYKKVNLVIPGPFTQHSKALVRQAKKQGIEDKIYFLGQISESDLQLLYKNCAVYCYPSPEEDFGLGPLEAGGWAVPTVAWNHAGPTVTVEGGVTGFLAEPYDIDDYAEKILKLLGNPSLRVKMGKAAWERTKEVFSWENHVDILEKSILEFV</sequence>
<dbReference type="Pfam" id="PF13439">
    <property type="entry name" value="Glyco_transf_4"/>
    <property type="match status" value="1"/>
</dbReference>
<dbReference type="Gene3D" id="3.40.50.2000">
    <property type="entry name" value="Glycogen Phosphorylase B"/>
    <property type="match status" value="2"/>
</dbReference>
<dbReference type="Proteomes" id="UP000176198">
    <property type="component" value="Unassembled WGS sequence"/>
</dbReference>
<evidence type="ECO:0000256" key="11">
    <source>
        <dbReference type="ARBA" id="ARBA00032333"/>
    </source>
</evidence>
<feature type="domain" description="Glycosyl transferase family 1" evidence="15">
    <location>
        <begin position="233"/>
        <end position="388"/>
    </location>
</feature>
<evidence type="ECO:0000259" key="15">
    <source>
        <dbReference type="Pfam" id="PF00534"/>
    </source>
</evidence>
<feature type="domain" description="Glycosyltransferase subfamily 4-like N-terminal" evidence="16">
    <location>
        <begin position="19"/>
        <end position="194"/>
    </location>
</feature>
<keyword evidence="5" id="KW-0808">Transferase</keyword>
<reference evidence="17 18" key="1">
    <citation type="journal article" date="2016" name="Nat. Commun.">
        <title>Thousands of microbial genomes shed light on interconnected biogeochemical processes in an aquifer system.</title>
        <authorList>
            <person name="Anantharaman K."/>
            <person name="Brown C.T."/>
            <person name="Hug L.A."/>
            <person name="Sharon I."/>
            <person name="Castelle C.J."/>
            <person name="Probst A.J."/>
            <person name="Thomas B.C."/>
            <person name="Singh A."/>
            <person name="Wilkins M.J."/>
            <person name="Karaoz U."/>
            <person name="Brodie E.L."/>
            <person name="Williams K.H."/>
            <person name="Hubbard S.S."/>
            <person name="Banfield J.F."/>
        </authorList>
    </citation>
    <scope>NUCLEOTIDE SEQUENCE [LARGE SCALE GENOMIC DNA]</scope>
</reference>
<keyword evidence="9" id="KW-0472">Membrane</keyword>
<dbReference type="PANTHER" id="PTHR45918:SF1">
    <property type="entry name" value="ALPHA-1,3_1,6-MANNOSYLTRANSFERASE ALG2"/>
    <property type="match status" value="1"/>
</dbReference>
<keyword evidence="6" id="KW-0812">Transmembrane</keyword>
<evidence type="ECO:0000256" key="13">
    <source>
        <dbReference type="ARBA" id="ARBA00045103"/>
    </source>
</evidence>
<evidence type="ECO:0000256" key="6">
    <source>
        <dbReference type="ARBA" id="ARBA00022692"/>
    </source>
</evidence>
<evidence type="ECO:0000256" key="2">
    <source>
        <dbReference type="ARBA" id="ARBA00004922"/>
    </source>
</evidence>
<evidence type="ECO:0000313" key="18">
    <source>
        <dbReference type="Proteomes" id="UP000176198"/>
    </source>
</evidence>